<keyword evidence="1" id="KW-0195">Cyclin</keyword>
<dbReference type="InterPro" id="IPR013763">
    <property type="entry name" value="Cyclin-like_dom"/>
</dbReference>
<comment type="caution">
    <text evidence="3">The sequence shown here is derived from an EMBL/GenBank/DDBJ whole genome shotgun (WGS) entry which is preliminary data.</text>
</comment>
<evidence type="ECO:0000313" key="4">
    <source>
        <dbReference type="Proteomes" id="UP000031036"/>
    </source>
</evidence>
<dbReference type="Proteomes" id="UP000031036">
    <property type="component" value="Unassembled WGS sequence"/>
</dbReference>
<dbReference type="AlphaFoldDB" id="A0A0B2UWC1"/>
<dbReference type="SMART" id="SM00385">
    <property type="entry name" value="CYCLIN"/>
    <property type="match status" value="1"/>
</dbReference>
<proteinExistence type="inferred from homology"/>
<dbReference type="InterPro" id="IPR006671">
    <property type="entry name" value="Cyclin_N"/>
</dbReference>
<dbReference type="OMA" id="MPSTFHL"/>
<dbReference type="Gene3D" id="1.10.472.10">
    <property type="entry name" value="Cyclin-like"/>
    <property type="match status" value="2"/>
</dbReference>
<comment type="similarity">
    <text evidence="1">Belongs to the cyclin family.</text>
</comment>
<dbReference type="OrthoDB" id="769138at2759"/>
<dbReference type="STRING" id="6265.A0A0B2UWC1"/>
<evidence type="ECO:0000313" key="3">
    <source>
        <dbReference type="EMBL" id="KHN73407.1"/>
    </source>
</evidence>
<feature type="domain" description="Cyclin-like" evidence="2">
    <location>
        <begin position="56"/>
        <end position="142"/>
    </location>
</feature>
<name>A0A0B2UWC1_TOXCA</name>
<evidence type="ECO:0000256" key="1">
    <source>
        <dbReference type="RuleBase" id="RU000383"/>
    </source>
</evidence>
<gene>
    <name evidence="3" type="primary">Ccni</name>
    <name evidence="3" type="ORF">Tcan_10849</name>
</gene>
<reference evidence="3 4" key="1">
    <citation type="submission" date="2014-11" db="EMBL/GenBank/DDBJ databases">
        <title>Genetic blueprint of the zoonotic pathogen Toxocara canis.</title>
        <authorList>
            <person name="Zhu X.-Q."/>
            <person name="Korhonen P.K."/>
            <person name="Cai H."/>
            <person name="Young N.D."/>
            <person name="Nejsum P."/>
            <person name="von Samson-Himmelstjerna G."/>
            <person name="Boag P.R."/>
            <person name="Tan P."/>
            <person name="Li Q."/>
            <person name="Min J."/>
            <person name="Yang Y."/>
            <person name="Wang X."/>
            <person name="Fang X."/>
            <person name="Hall R.S."/>
            <person name="Hofmann A."/>
            <person name="Sternberg P.W."/>
            <person name="Jex A.R."/>
            <person name="Gasser R.B."/>
        </authorList>
    </citation>
    <scope>NUCLEOTIDE SEQUENCE [LARGE SCALE GENOMIC DNA]</scope>
    <source>
        <strain evidence="3">PN_DK_2014</strain>
    </source>
</reference>
<organism evidence="3 4">
    <name type="scientific">Toxocara canis</name>
    <name type="common">Canine roundworm</name>
    <dbReference type="NCBI Taxonomy" id="6265"/>
    <lineage>
        <taxon>Eukaryota</taxon>
        <taxon>Metazoa</taxon>
        <taxon>Ecdysozoa</taxon>
        <taxon>Nematoda</taxon>
        <taxon>Chromadorea</taxon>
        <taxon>Rhabditida</taxon>
        <taxon>Spirurina</taxon>
        <taxon>Ascaridomorpha</taxon>
        <taxon>Ascaridoidea</taxon>
        <taxon>Toxocaridae</taxon>
        <taxon>Toxocara</taxon>
    </lineage>
</organism>
<dbReference type="InterPro" id="IPR036915">
    <property type="entry name" value="Cyclin-like_sf"/>
</dbReference>
<dbReference type="PANTHER" id="PTHR10177">
    <property type="entry name" value="CYCLINS"/>
    <property type="match status" value="1"/>
</dbReference>
<dbReference type="InterPro" id="IPR039361">
    <property type="entry name" value="Cyclin"/>
</dbReference>
<evidence type="ECO:0000259" key="2">
    <source>
        <dbReference type="SMART" id="SM00385"/>
    </source>
</evidence>
<accession>A0A0B2UWC1</accession>
<dbReference type="SUPFAM" id="SSF47954">
    <property type="entry name" value="Cyclin-like"/>
    <property type="match status" value="1"/>
</dbReference>
<dbReference type="EMBL" id="JPKZ01003116">
    <property type="protein sequence ID" value="KHN73407.1"/>
    <property type="molecule type" value="Genomic_DNA"/>
</dbReference>
<keyword evidence="4" id="KW-1185">Reference proteome</keyword>
<sequence length="284" mass="31693">MDTRLLVLEMGDGDYSRVSLLRSLANRERILLSETSTSLPLGSCLVTLRERDREAAWIVTSGATLSLGVDTVCLAVALLDRILLATRVPLKYVNCVAATCLYISIKLCEECVCVSDAGRLISRLQLPYSIPELNRMELTILSRLNWDLGLPSVDRFMHAMLGCMGSPFLPVFRIPIEAVICSSIVSFKFRPSLLALSLLSLILESRTSAWFPVTVGFQRLLQIDDNELIECREAIAALICLENKENDCAREQKRHRGAKRKADSERAELHELIVPEVTLCAQQD</sequence>
<dbReference type="Pfam" id="PF00134">
    <property type="entry name" value="Cyclin_N"/>
    <property type="match status" value="1"/>
</dbReference>
<protein>
    <submittedName>
        <fullName evidence="3">Cyclin-I</fullName>
    </submittedName>
</protein>